<sequence length="88" mass="9071">MLGSPAGPGAPSQRGLWTSAPIPSGGGFTTDGFGKYGVYSLFPGGPTFGSALYSHANTFGRFTSGQFQPTSGNIFHGSHKGECFCFSQ</sequence>
<evidence type="ECO:0000313" key="2">
    <source>
        <dbReference type="EMBL" id="KAK9883444.1"/>
    </source>
</evidence>
<evidence type="ECO:0000256" key="1">
    <source>
        <dbReference type="SAM" id="MobiDB-lite"/>
    </source>
</evidence>
<name>A0AAW1UK74_9CUCU</name>
<dbReference type="EMBL" id="JARQZJ010000091">
    <property type="protein sequence ID" value="KAK9883444.1"/>
    <property type="molecule type" value="Genomic_DNA"/>
</dbReference>
<keyword evidence="3" id="KW-1185">Reference proteome</keyword>
<protein>
    <submittedName>
        <fullName evidence="2">Uncharacterized protein</fullName>
    </submittedName>
</protein>
<comment type="caution">
    <text evidence="2">The sequence shown here is derived from an EMBL/GenBank/DDBJ whole genome shotgun (WGS) entry which is preliminary data.</text>
</comment>
<accession>A0AAW1UK74</accession>
<dbReference type="AlphaFoldDB" id="A0AAW1UK74"/>
<evidence type="ECO:0000313" key="3">
    <source>
        <dbReference type="Proteomes" id="UP001431783"/>
    </source>
</evidence>
<proteinExistence type="predicted"/>
<dbReference type="Proteomes" id="UP001431783">
    <property type="component" value="Unassembled WGS sequence"/>
</dbReference>
<organism evidence="2 3">
    <name type="scientific">Henosepilachna vigintioctopunctata</name>
    <dbReference type="NCBI Taxonomy" id="420089"/>
    <lineage>
        <taxon>Eukaryota</taxon>
        <taxon>Metazoa</taxon>
        <taxon>Ecdysozoa</taxon>
        <taxon>Arthropoda</taxon>
        <taxon>Hexapoda</taxon>
        <taxon>Insecta</taxon>
        <taxon>Pterygota</taxon>
        <taxon>Neoptera</taxon>
        <taxon>Endopterygota</taxon>
        <taxon>Coleoptera</taxon>
        <taxon>Polyphaga</taxon>
        <taxon>Cucujiformia</taxon>
        <taxon>Coccinelloidea</taxon>
        <taxon>Coccinellidae</taxon>
        <taxon>Epilachninae</taxon>
        <taxon>Epilachnini</taxon>
        <taxon>Henosepilachna</taxon>
    </lineage>
</organism>
<feature type="region of interest" description="Disordered" evidence="1">
    <location>
        <begin position="1"/>
        <end position="23"/>
    </location>
</feature>
<gene>
    <name evidence="2" type="ORF">WA026_001621</name>
</gene>
<reference evidence="2 3" key="1">
    <citation type="submission" date="2023-03" db="EMBL/GenBank/DDBJ databases">
        <title>Genome insight into feeding habits of ladybird beetles.</title>
        <authorList>
            <person name="Li H.-S."/>
            <person name="Huang Y.-H."/>
            <person name="Pang H."/>
        </authorList>
    </citation>
    <scope>NUCLEOTIDE SEQUENCE [LARGE SCALE GENOMIC DNA]</scope>
    <source>
        <strain evidence="2">SYSU_2023b</strain>
        <tissue evidence="2">Whole body</tissue>
    </source>
</reference>